<accession>A0ABP0L1J1</accession>
<dbReference type="EMBL" id="CAXAMN010010890">
    <property type="protein sequence ID" value="CAK9033026.1"/>
    <property type="molecule type" value="Genomic_DNA"/>
</dbReference>
<keyword evidence="2" id="KW-1185">Reference proteome</keyword>
<organism evidence="1 2">
    <name type="scientific">Durusdinium trenchii</name>
    <dbReference type="NCBI Taxonomy" id="1381693"/>
    <lineage>
        <taxon>Eukaryota</taxon>
        <taxon>Sar</taxon>
        <taxon>Alveolata</taxon>
        <taxon>Dinophyceae</taxon>
        <taxon>Suessiales</taxon>
        <taxon>Symbiodiniaceae</taxon>
        <taxon>Durusdinium</taxon>
    </lineage>
</organism>
<evidence type="ECO:0000313" key="2">
    <source>
        <dbReference type="Proteomes" id="UP001642484"/>
    </source>
</evidence>
<comment type="caution">
    <text evidence="1">The sequence shown here is derived from an EMBL/GenBank/DDBJ whole genome shotgun (WGS) entry which is preliminary data.</text>
</comment>
<protein>
    <submittedName>
        <fullName evidence="1">Uncharacterized protein</fullName>
    </submittedName>
</protein>
<name>A0ABP0L1J1_9DINO</name>
<gene>
    <name evidence="1" type="ORF">CCMP2556_LOCUS18899</name>
</gene>
<dbReference type="Proteomes" id="UP001642484">
    <property type="component" value="Unassembled WGS sequence"/>
</dbReference>
<sequence>MRHIQVEILARGEENGVLAARGTIRVQYNENKRIFDNCASVNFRQLIHEDQVKKTRLFEVSKTGQWNLLGIPINFESTVLAMEDWKKYEISFKLKKQGAMKHMSGRARCVSLGHFTTKGTRCVFSGGSCNEVITSWGVLQSLLLVLFVSKSVEEGGGPVEHGRT</sequence>
<evidence type="ECO:0000313" key="1">
    <source>
        <dbReference type="EMBL" id="CAK9033026.1"/>
    </source>
</evidence>
<reference evidence="1 2" key="1">
    <citation type="submission" date="2024-02" db="EMBL/GenBank/DDBJ databases">
        <authorList>
            <person name="Chen Y."/>
            <person name="Shah S."/>
            <person name="Dougan E. K."/>
            <person name="Thang M."/>
            <person name="Chan C."/>
        </authorList>
    </citation>
    <scope>NUCLEOTIDE SEQUENCE [LARGE SCALE GENOMIC DNA]</scope>
</reference>
<proteinExistence type="predicted"/>